<evidence type="ECO:0000259" key="4">
    <source>
        <dbReference type="PROSITE" id="PS50157"/>
    </source>
</evidence>
<keyword evidence="3" id="KW-0732">Signal</keyword>
<evidence type="ECO:0000313" key="7">
    <source>
        <dbReference type="Proteomes" id="UP001286313"/>
    </source>
</evidence>
<accession>A0AAE1KVU9</accession>
<evidence type="ECO:0000256" key="3">
    <source>
        <dbReference type="SAM" id="SignalP"/>
    </source>
</evidence>
<dbReference type="GO" id="GO:0008270">
    <property type="term" value="F:zinc ion binding"/>
    <property type="evidence" value="ECO:0007669"/>
    <property type="project" value="UniProtKB-KW"/>
</dbReference>
<dbReference type="Proteomes" id="UP001286313">
    <property type="component" value="Unassembled WGS sequence"/>
</dbReference>
<keyword evidence="7" id="KW-1185">Reference proteome</keyword>
<dbReference type="SMART" id="SM00355">
    <property type="entry name" value="ZnF_C2H2"/>
    <property type="match status" value="2"/>
</dbReference>
<dbReference type="PROSITE" id="PS00028">
    <property type="entry name" value="ZINC_FINGER_C2H2_1"/>
    <property type="match status" value="1"/>
</dbReference>
<evidence type="ECO:0000313" key="5">
    <source>
        <dbReference type="EMBL" id="KAK3868731.1"/>
    </source>
</evidence>
<evidence type="ECO:0000313" key="6">
    <source>
        <dbReference type="EMBL" id="KAK3885878.1"/>
    </source>
</evidence>
<reference evidence="6" key="1">
    <citation type="submission" date="2023-10" db="EMBL/GenBank/DDBJ databases">
        <title>Genome assemblies of two species of porcelain crab, Petrolisthes cinctipes and Petrolisthes manimaculis (Anomura: Porcellanidae).</title>
        <authorList>
            <person name="Angst P."/>
        </authorList>
    </citation>
    <scope>NUCLEOTIDE SEQUENCE</scope>
    <source>
        <strain evidence="6">PB745_01</strain>
        <tissue evidence="6">Gill</tissue>
    </source>
</reference>
<gene>
    <name evidence="6" type="ORF">Pcinc_009939</name>
    <name evidence="5" type="ORF">Pcinc_025899</name>
</gene>
<feature type="compositionally biased region" description="Low complexity" evidence="2">
    <location>
        <begin position="131"/>
        <end position="151"/>
    </location>
</feature>
<proteinExistence type="predicted"/>
<sequence>MILKFWVVMQGFWLDLLRVFEYGVTATELSLPGTIGGSYLDGGAAAGGMATAAGMPGGLGGGSSVPWRRPLSGSDGYVSCPQCQKPITSYNLNRHVRMVHSNMEHATCPVCCKEFKNKYSLATHLHRQHAPHAPAAPQPQAVPQAPVQQHHLAAPPTSTC</sequence>
<feature type="signal peptide" evidence="3">
    <location>
        <begin position="1"/>
        <end position="26"/>
    </location>
</feature>
<dbReference type="PROSITE" id="PS50157">
    <property type="entry name" value="ZINC_FINGER_C2H2_2"/>
    <property type="match status" value="1"/>
</dbReference>
<protein>
    <recommendedName>
        <fullName evidence="4">C2H2-type domain-containing protein</fullName>
    </recommendedName>
</protein>
<organism evidence="6 7">
    <name type="scientific">Petrolisthes cinctipes</name>
    <name type="common">Flat porcelain crab</name>
    <dbReference type="NCBI Taxonomy" id="88211"/>
    <lineage>
        <taxon>Eukaryota</taxon>
        <taxon>Metazoa</taxon>
        <taxon>Ecdysozoa</taxon>
        <taxon>Arthropoda</taxon>
        <taxon>Crustacea</taxon>
        <taxon>Multicrustacea</taxon>
        <taxon>Malacostraca</taxon>
        <taxon>Eumalacostraca</taxon>
        <taxon>Eucarida</taxon>
        <taxon>Decapoda</taxon>
        <taxon>Pleocyemata</taxon>
        <taxon>Anomura</taxon>
        <taxon>Galatheoidea</taxon>
        <taxon>Porcellanidae</taxon>
        <taxon>Petrolisthes</taxon>
    </lineage>
</organism>
<dbReference type="InterPro" id="IPR013087">
    <property type="entry name" value="Znf_C2H2_type"/>
</dbReference>
<evidence type="ECO:0000256" key="2">
    <source>
        <dbReference type="SAM" id="MobiDB-lite"/>
    </source>
</evidence>
<keyword evidence="1" id="KW-0479">Metal-binding</keyword>
<name>A0AAE1KVU9_PETCI</name>
<keyword evidence="1" id="KW-0862">Zinc</keyword>
<keyword evidence="1" id="KW-0863">Zinc-finger</keyword>
<dbReference type="EMBL" id="JAWQEG010000758">
    <property type="protein sequence ID" value="KAK3885878.1"/>
    <property type="molecule type" value="Genomic_DNA"/>
</dbReference>
<feature type="chain" id="PRO_5042442897" description="C2H2-type domain-containing protein" evidence="3">
    <location>
        <begin position="27"/>
        <end position="160"/>
    </location>
</feature>
<dbReference type="Gene3D" id="3.30.160.60">
    <property type="entry name" value="Classic Zinc Finger"/>
    <property type="match status" value="1"/>
</dbReference>
<comment type="caution">
    <text evidence="6">The sequence shown here is derived from an EMBL/GenBank/DDBJ whole genome shotgun (WGS) entry which is preliminary data.</text>
</comment>
<feature type="region of interest" description="Disordered" evidence="2">
    <location>
        <begin position="126"/>
        <end position="160"/>
    </location>
</feature>
<dbReference type="Pfam" id="PF00096">
    <property type="entry name" value="zf-C2H2"/>
    <property type="match status" value="1"/>
</dbReference>
<evidence type="ECO:0000256" key="1">
    <source>
        <dbReference type="PROSITE-ProRule" id="PRU00042"/>
    </source>
</evidence>
<feature type="domain" description="C2H2-type" evidence="4">
    <location>
        <begin position="106"/>
        <end position="134"/>
    </location>
</feature>
<dbReference type="AlphaFoldDB" id="A0AAE1KVU9"/>
<dbReference type="EMBL" id="JAWQEG010002952">
    <property type="protein sequence ID" value="KAK3868731.1"/>
    <property type="molecule type" value="Genomic_DNA"/>
</dbReference>